<evidence type="ECO:0000256" key="1">
    <source>
        <dbReference type="ARBA" id="ARBA00009943"/>
    </source>
</evidence>
<reference evidence="13 14" key="1">
    <citation type="submission" date="2024-07" db="EMBL/GenBank/DDBJ databases">
        <authorList>
            <person name="Yun M."/>
        </authorList>
    </citation>
    <scope>NUCLEOTIDE SEQUENCE [LARGE SCALE GENOMIC DNA]</scope>
    <source>
        <strain evidence="13 14">MS01</strain>
    </source>
</reference>
<protein>
    <recommendedName>
        <fullName evidence="3">Aminoacyltransferase FemA</fullName>
        <ecNumber evidence="2">2.3.2.17</ecNumber>
    </recommendedName>
    <alternativeName>
        <fullName evidence="11">Factor essential for expression of methicillin resistance A</fullName>
    </alternativeName>
    <alternativeName>
        <fullName evidence="10">N-acetylmuramoyl-L-alanyl-D-glutamyl-L-lysyl-(N6-glycyl)-D-alanyl-D-alanine-diphosphoundecaprenyl-N-acetylglucosamine:glycine glycyltransferase</fullName>
    </alternativeName>
</protein>
<dbReference type="Proteomes" id="UP001556617">
    <property type="component" value="Unassembled WGS sequence"/>
</dbReference>
<evidence type="ECO:0000256" key="6">
    <source>
        <dbReference type="ARBA" id="ARBA00022960"/>
    </source>
</evidence>
<comment type="catalytic activity">
    <reaction evidence="12">
        <text>beta-D-GlcNAc-(1-&gt;4)-Mur2Ac(oyl-L-Ala-D-isoglutaminyl-L-Lys-(N(6)-Gly)-D-Ala-D-Ala)-di-trans,octa-cis-undecaprenyl diphosphate + 2 glycyl-tRNA(Gly) = MurNAc-L-Ala-D-isoglutaminyl-L-Lys-(N(6)-tri-Gly)-D-Ala-D-Ala-diphospho-di-trans,octa-cis-undecaprenyl-GlcNAc + 2 tRNA(Gly) + 2 H(+)</text>
        <dbReference type="Rhea" id="RHEA:30439"/>
        <dbReference type="Rhea" id="RHEA-COMP:9664"/>
        <dbReference type="Rhea" id="RHEA-COMP:9683"/>
        <dbReference type="ChEBI" id="CHEBI:15378"/>
        <dbReference type="ChEBI" id="CHEBI:62234"/>
        <dbReference type="ChEBI" id="CHEBI:62235"/>
        <dbReference type="ChEBI" id="CHEBI:78442"/>
        <dbReference type="ChEBI" id="CHEBI:78522"/>
        <dbReference type="EC" id="2.3.2.17"/>
    </reaction>
</comment>
<dbReference type="PANTHER" id="PTHR36174:SF2">
    <property type="entry name" value="AMINOACYLTRANSFERASE FEMA"/>
    <property type="match status" value="1"/>
</dbReference>
<dbReference type="InterPro" id="IPR050644">
    <property type="entry name" value="PG_Glycine_Bridge_Synth"/>
</dbReference>
<organism evidence="13 14">
    <name type="scientific">Leuconostoc aquikimchii</name>
    <dbReference type="NCBI Taxonomy" id="3236804"/>
    <lineage>
        <taxon>Bacteria</taxon>
        <taxon>Bacillati</taxon>
        <taxon>Bacillota</taxon>
        <taxon>Bacilli</taxon>
        <taxon>Lactobacillales</taxon>
        <taxon>Lactobacillaceae</taxon>
        <taxon>Leuconostoc</taxon>
    </lineage>
</organism>
<evidence type="ECO:0000313" key="13">
    <source>
        <dbReference type="EMBL" id="MEX0380108.1"/>
    </source>
</evidence>
<comment type="caution">
    <text evidence="13">The sequence shown here is derived from an EMBL/GenBank/DDBJ whole genome shotgun (WGS) entry which is preliminary data.</text>
</comment>
<keyword evidence="9" id="KW-0961">Cell wall biogenesis/degradation</keyword>
<keyword evidence="14" id="KW-1185">Reference proteome</keyword>
<dbReference type="InterPro" id="IPR003447">
    <property type="entry name" value="FEMABX"/>
</dbReference>
<evidence type="ECO:0000256" key="3">
    <source>
        <dbReference type="ARBA" id="ARBA00016236"/>
    </source>
</evidence>
<dbReference type="RefSeq" id="WP_367973533.1">
    <property type="nucleotide sequence ID" value="NZ_JBFPEQ010000001.1"/>
</dbReference>
<sequence>MTLHFTELSPDEYGHFEAQHILGTYTQSIAQYNLLVARGYKPFLLGVKDNEVVVAAALVMTEMTRLGPVFLFDRGPLLDFDNTMLLAFFVREVRKFARNHKVLYIQWEPNVTYVKTDNKGNLIKAPNDGFLKLMAARGFKHQPFEFGMSTTGSPTWEYTKDLSNLTDKDSINQSYGKNVQYYLKKNRQFGIKLRELTREDLPDFKALTQKTADRLNYHDKDLAFYNTVYDTYGEDATFVFAELNFETYIAEENQKISALNQKLAKIQLKIDKYPTQDKFKRQFQEFDDQKQHHITRVNKATQQMRTAGQKEVVVAGALFIEQPQEMTYLYSGTYETYMDYYAPYQIQDKMIQKAVSHGLKNYNFYGISGRFNGSDGVLGFKTAFEGEARQLAGSFILPVKPMKYKVYRLLKKITGRK</sequence>
<evidence type="ECO:0000313" key="14">
    <source>
        <dbReference type="Proteomes" id="UP001556617"/>
    </source>
</evidence>
<dbReference type="InterPro" id="IPR016181">
    <property type="entry name" value="Acyl_CoA_acyltransferase"/>
</dbReference>
<evidence type="ECO:0000256" key="7">
    <source>
        <dbReference type="ARBA" id="ARBA00022984"/>
    </source>
</evidence>
<keyword evidence="7" id="KW-0573">Peptidoglycan synthesis</keyword>
<dbReference type="Gene3D" id="3.40.630.30">
    <property type="match status" value="2"/>
</dbReference>
<evidence type="ECO:0000256" key="11">
    <source>
        <dbReference type="ARBA" id="ARBA00032233"/>
    </source>
</evidence>
<evidence type="ECO:0000256" key="4">
    <source>
        <dbReference type="ARBA" id="ARBA00022490"/>
    </source>
</evidence>
<proteinExistence type="inferred from homology"/>
<evidence type="ECO:0000256" key="12">
    <source>
        <dbReference type="ARBA" id="ARBA00047483"/>
    </source>
</evidence>
<keyword evidence="4" id="KW-0963">Cytoplasm</keyword>
<evidence type="ECO:0000256" key="9">
    <source>
        <dbReference type="ARBA" id="ARBA00023316"/>
    </source>
</evidence>
<accession>A0ABV3S122</accession>
<comment type="similarity">
    <text evidence="1">Belongs to the FemABX family.</text>
</comment>
<dbReference type="InterPro" id="IPR010978">
    <property type="entry name" value="tRNA-bd_arm"/>
</dbReference>
<dbReference type="PANTHER" id="PTHR36174">
    <property type="entry name" value="LIPID II:GLYCINE GLYCYLTRANSFERASE"/>
    <property type="match status" value="1"/>
</dbReference>
<gene>
    <name evidence="13" type="ORF">AB3K24_01905</name>
</gene>
<evidence type="ECO:0000256" key="5">
    <source>
        <dbReference type="ARBA" id="ARBA00022679"/>
    </source>
</evidence>
<dbReference type="EMBL" id="JBFPER010000001">
    <property type="protein sequence ID" value="MEX0380108.1"/>
    <property type="molecule type" value="Genomic_DNA"/>
</dbReference>
<evidence type="ECO:0000256" key="8">
    <source>
        <dbReference type="ARBA" id="ARBA00023315"/>
    </source>
</evidence>
<dbReference type="SUPFAM" id="SSF55729">
    <property type="entry name" value="Acyl-CoA N-acyltransferases (Nat)"/>
    <property type="match status" value="2"/>
</dbReference>
<evidence type="ECO:0000256" key="10">
    <source>
        <dbReference type="ARBA" id="ARBA00030706"/>
    </source>
</evidence>
<keyword evidence="5" id="KW-0808">Transferase</keyword>
<dbReference type="Pfam" id="PF02388">
    <property type="entry name" value="FemAB"/>
    <property type="match status" value="1"/>
</dbReference>
<dbReference type="PROSITE" id="PS51191">
    <property type="entry name" value="FEMABX"/>
    <property type="match status" value="1"/>
</dbReference>
<dbReference type="EC" id="2.3.2.17" evidence="2"/>
<keyword evidence="8" id="KW-0012">Acyltransferase</keyword>
<evidence type="ECO:0000256" key="2">
    <source>
        <dbReference type="ARBA" id="ARBA00012466"/>
    </source>
</evidence>
<name>A0ABV3S122_9LACO</name>
<dbReference type="Gene3D" id="1.20.58.90">
    <property type="match status" value="1"/>
</dbReference>
<dbReference type="SUPFAM" id="SSF46589">
    <property type="entry name" value="tRNA-binding arm"/>
    <property type="match status" value="1"/>
</dbReference>
<keyword evidence="6" id="KW-0133">Cell shape</keyword>